<accession>A0A6G1SRH1</accession>
<dbReference type="InterPro" id="IPR004240">
    <property type="entry name" value="EMP70"/>
</dbReference>
<feature type="transmembrane region" description="Helical" evidence="7">
    <location>
        <begin position="511"/>
        <end position="536"/>
    </location>
</feature>
<evidence type="ECO:0000313" key="9">
    <source>
        <dbReference type="EMBL" id="MDE52480.1"/>
    </source>
</evidence>
<feature type="transmembrane region" description="Helical" evidence="7">
    <location>
        <begin position="346"/>
        <end position="367"/>
    </location>
</feature>
<evidence type="ECO:0000256" key="2">
    <source>
        <dbReference type="ARBA" id="ARBA00005227"/>
    </source>
</evidence>
<keyword evidence="5 7" id="KW-1133">Transmembrane helix</keyword>
<dbReference type="GO" id="GO:0005737">
    <property type="term" value="C:cytoplasm"/>
    <property type="evidence" value="ECO:0007669"/>
    <property type="project" value="UniProtKB-ARBA"/>
</dbReference>
<dbReference type="PANTHER" id="PTHR10766:SF111">
    <property type="entry name" value="TRANSMEMBRANE 9 SUPERFAMILY MEMBER 2"/>
    <property type="match status" value="1"/>
</dbReference>
<keyword evidence="3 7" id="KW-0812">Transmembrane</keyword>
<dbReference type="PANTHER" id="PTHR10766">
    <property type="entry name" value="TRANSMEMBRANE 9 SUPERFAMILY PROTEIN"/>
    <property type="match status" value="1"/>
</dbReference>
<keyword evidence="4 7" id="KW-0732">Signal</keyword>
<feature type="transmembrane region" description="Helical" evidence="7">
    <location>
        <begin position="430"/>
        <end position="458"/>
    </location>
</feature>
<reference evidence="9" key="1">
    <citation type="submission" date="2018-10" db="EMBL/GenBank/DDBJ databases">
        <title>Transcriptome assembly of Aceria tosichella (Wheat curl mite) Type 2.</title>
        <authorList>
            <person name="Scully E.D."/>
            <person name="Geib S.M."/>
            <person name="Palmer N.A."/>
            <person name="Gupta A.K."/>
            <person name="Sarath G."/>
            <person name="Tatineni S."/>
        </authorList>
    </citation>
    <scope>NUCLEOTIDE SEQUENCE</scope>
    <source>
        <strain evidence="9">LincolnNE</strain>
    </source>
</reference>
<sequence length="711" mass="81060">MHKNFLFILVSTLNVAPLLTSAFQYDIWFKYPHPHTQSDPVNYCSESVAASTKQCQSSLPIYVNTLDSPKTLIPYQVTQLLDFCPLQEAREYEHSQHTEWDDNIRQAPFDIKFNRNEECKVLCTKKYKLDQHADLIRIEELKLGLTRDYYHHWFTDTFPFSWCYRQSPPTSSQTNGPFAGLNSNTRGKECFIGFPIGYSTDERGLPEDERVPIGNFTKPNAMFLFNHFDFTIFYESGEGRPWSGRVGAQAGRITALRINPRSINHDYASDVAPVTNGQQAPTSNNKCSYSMPPMEIPSPAQYGLRFNLSITFTYSVKFVEDEPTGTWSQRWQRLESTLPGTSRGKWIFLFSIVMLMLTGAPAAYSVARTIFSDRVLVFVNPRDEADDAAWKVLAGDVFREPLYIGLFSVLVGSGCQFMASVLLSEFFSTFISFFSTTILVIVVLLFVVVHGFVGGYAGIRLYRTFGGEQWRLICIFVTLLNPLVIFCMLVMSRNLLLLYNGSLMALNVGLFGSVFMTLFCFTISFPSTLAGGNVAFKMSAIEFPVRPTANQRELPEALVWKQPLFTTLAVGFVPLFCFWSVESYPFYDSGGYIITVITILIVICLSISHCYFHLTQYDYRWWWRSYLCCGIAAGYYFLHCIYYICTNLFVDTFSNAMLYFAFAFFICLALFLLTGTIGFIVTFAYLWQTYSRTNASPDMNYAIFQKGGQLE</sequence>
<evidence type="ECO:0000256" key="7">
    <source>
        <dbReference type="RuleBase" id="RU363079"/>
    </source>
</evidence>
<dbReference type="AlphaFoldDB" id="A0A6G1SRH1"/>
<evidence type="ECO:0000256" key="1">
    <source>
        <dbReference type="ARBA" id="ARBA00004141"/>
    </source>
</evidence>
<dbReference type="Pfam" id="PF02990">
    <property type="entry name" value="EMP70"/>
    <property type="match status" value="1"/>
</dbReference>
<dbReference type="GO" id="GO:0072657">
    <property type="term" value="P:protein localization to membrane"/>
    <property type="evidence" value="ECO:0007669"/>
    <property type="project" value="TreeGrafter"/>
</dbReference>
<evidence type="ECO:0000256" key="5">
    <source>
        <dbReference type="ARBA" id="ARBA00022989"/>
    </source>
</evidence>
<evidence type="ECO:0000313" key="8">
    <source>
        <dbReference type="EMBL" id="MDE51525.1"/>
    </source>
</evidence>
<name>A0A6G1SRH1_9ACAR</name>
<feature type="transmembrane region" description="Helical" evidence="7">
    <location>
        <begin position="402"/>
        <end position="424"/>
    </location>
</feature>
<dbReference type="EMBL" id="GGYP01007709">
    <property type="protein sequence ID" value="MDE52480.1"/>
    <property type="molecule type" value="Transcribed_RNA"/>
</dbReference>
<dbReference type="GO" id="GO:0016020">
    <property type="term" value="C:membrane"/>
    <property type="evidence" value="ECO:0007669"/>
    <property type="project" value="UniProtKB-SubCell"/>
</dbReference>
<feature type="transmembrane region" description="Helical" evidence="7">
    <location>
        <begin position="470"/>
        <end position="491"/>
    </location>
</feature>
<feature type="transmembrane region" description="Helical" evidence="7">
    <location>
        <begin position="557"/>
        <end position="581"/>
    </location>
</feature>
<comment type="subcellular location">
    <subcellularLocation>
        <location evidence="1">Membrane</location>
        <topology evidence="1">Multi-pass membrane protein</topology>
    </subcellularLocation>
</comment>
<proteinExistence type="inferred from homology"/>
<protein>
    <recommendedName>
        <fullName evidence="7">Transmembrane 9 superfamily member</fullName>
    </recommendedName>
</protein>
<dbReference type="EMBL" id="GGYP01006754">
    <property type="protein sequence ID" value="MDE51525.1"/>
    <property type="molecule type" value="Transcribed_RNA"/>
</dbReference>
<keyword evidence="6 7" id="KW-0472">Membrane</keyword>
<feature type="transmembrane region" description="Helical" evidence="7">
    <location>
        <begin position="626"/>
        <end position="644"/>
    </location>
</feature>
<feature type="signal peptide" evidence="7">
    <location>
        <begin position="1"/>
        <end position="22"/>
    </location>
</feature>
<organism evidence="9">
    <name type="scientific">Aceria tosichella</name>
    <name type="common">wheat curl mite</name>
    <dbReference type="NCBI Taxonomy" id="561515"/>
    <lineage>
        <taxon>Eukaryota</taxon>
        <taxon>Metazoa</taxon>
        <taxon>Ecdysozoa</taxon>
        <taxon>Arthropoda</taxon>
        <taxon>Chelicerata</taxon>
        <taxon>Arachnida</taxon>
        <taxon>Acari</taxon>
        <taxon>Acariformes</taxon>
        <taxon>Trombidiformes</taxon>
        <taxon>Prostigmata</taxon>
        <taxon>Eupodina</taxon>
        <taxon>Eriophyoidea</taxon>
        <taxon>Eriophyidae</taxon>
        <taxon>Eriophyinae</taxon>
        <taxon>Aceriini</taxon>
        <taxon>Aceria</taxon>
    </lineage>
</organism>
<evidence type="ECO:0000256" key="4">
    <source>
        <dbReference type="ARBA" id="ARBA00022729"/>
    </source>
</evidence>
<feature type="transmembrane region" description="Helical" evidence="7">
    <location>
        <begin position="656"/>
        <end position="687"/>
    </location>
</feature>
<feature type="chain" id="PRO_5033929157" description="Transmembrane 9 superfamily member" evidence="7">
    <location>
        <begin position="23"/>
        <end position="711"/>
    </location>
</feature>
<feature type="transmembrane region" description="Helical" evidence="7">
    <location>
        <begin position="593"/>
        <end position="614"/>
    </location>
</feature>
<comment type="similarity">
    <text evidence="2 7">Belongs to the nonaspanin (TM9SF) (TC 9.A.2) family.</text>
</comment>
<gene>
    <name evidence="9" type="primary">TM9SF2_1</name>
    <name evidence="8" type="synonym">TM9SF2_0</name>
    <name evidence="8" type="ORF">g.12629</name>
    <name evidence="9" type="ORF">g.12630</name>
</gene>
<evidence type="ECO:0000256" key="6">
    <source>
        <dbReference type="ARBA" id="ARBA00023136"/>
    </source>
</evidence>
<evidence type="ECO:0000256" key="3">
    <source>
        <dbReference type="ARBA" id="ARBA00022692"/>
    </source>
</evidence>